<dbReference type="EMBL" id="JABMCG010000093">
    <property type="protein sequence ID" value="NUU27776.1"/>
    <property type="molecule type" value="Genomic_DNA"/>
</dbReference>
<dbReference type="CDD" id="cd06530">
    <property type="entry name" value="S26_SPase_I"/>
    <property type="match status" value="1"/>
</dbReference>
<gene>
    <name evidence="9" type="primary">lepB</name>
    <name evidence="9" type="ORF">HP467_06570</name>
</gene>
<evidence type="ECO:0000256" key="7">
    <source>
        <dbReference type="RuleBase" id="RU362042"/>
    </source>
</evidence>
<organism evidence="9 10">
    <name type="scientific">Curtobacterium citreum</name>
    <dbReference type="NCBI Taxonomy" id="2036"/>
    <lineage>
        <taxon>Bacteria</taxon>
        <taxon>Bacillati</taxon>
        <taxon>Actinomycetota</taxon>
        <taxon>Actinomycetes</taxon>
        <taxon>Micrococcales</taxon>
        <taxon>Microbacteriaceae</taxon>
        <taxon>Curtobacterium</taxon>
    </lineage>
</organism>
<dbReference type="InterPro" id="IPR000223">
    <property type="entry name" value="Pept_S26A_signal_pept_1"/>
</dbReference>
<comment type="catalytic activity">
    <reaction evidence="1 7">
        <text>Cleavage of hydrophobic, N-terminal signal or leader sequences from secreted and periplasmic proteins.</text>
        <dbReference type="EC" id="3.4.21.89"/>
    </reaction>
</comment>
<keyword evidence="7" id="KW-0645">Protease</keyword>
<dbReference type="PROSITE" id="PS00761">
    <property type="entry name" value="SPASE_I_3"/>
    <property type="match status" value="1"/>
</dbReference>
<dbReference type="PRINTS" id="PR00727">
    <property type="entry name" value="LEADERPTASE"/>
</dbReference>
<evidence type="ECO:0000313" key="9">
    <source>
        <dbReference type="EMBL" id="NUU27776.1"/>
    </source>
</evidence>
<name>A0A850DQG7_9MICO</name>
<dbReference type="GO" id="GO:0006465">
    <property type="term" value="P:signal peptide processing"/>
    <property type="evidence" value="ECO:0007669"/>
    <property type="project" value="InterPro"/>
</dbReference>
<evidence type="ECO:0000256" key="2">
    <source>
        <dbReference type="ARBA" id="ARBA00004401"/>
    </source>
</evidence>
<dbReference type="RefSeq" id="WP_175325628.1">
    <property type="nucleotide sequence ID" value="NZ_BAAAWP010000001.1"/>
</dbReference>
<dbReference type="SUPFAM" id="SSF51306">
    <property type="entry name" value="LexA/Signal peptidase"/>
    <property type="match status" value="1"/>
</dbReference>
<keyword evidence="7" id="KW-0472">Membrane</keyword>
<feature type="domain" description="Peptidase S26" evidence="8">
    <location>
        <begin position="20"/>
        <end position="212"/>
    </location>
</feature>
<dbReference type="GO" id="GO:0004252">
    <property type="term" value="F:serine-type endopeptidase activity"/>
    <property type="evidence" value="ECO:0007669"/>
    <property type="project" value="InterPro"/>
</dbReference>
<dbReference type="Proteomes" id="UP000539146">
    <property type="component" value="Unassembled WGS sequence"/>
</dbReference>
<feature type="active site" evidence="6">
    <location>
        <position position="120"/>
    </location>
</feature>
<evidence type="ECO:0000313" key="10">
    <source>
        <dbReference type="Proteomes" id="UP000539146"/>
    </source>
</evidence>
<feature type="transmembrane region" description="Helical" evidence="7">
    <location>
        <begin position="21"/>
        <end position="41"/>
    </location>
</feature>
<dbReference type="PANTHER" id="PTHR43390">
    <property type="entry name" value="SIGNAL PEPTIDASE I"/>
    <property type="match status" value="1"/>
</dbReference>
<keyword evidence="5 7" id="KW-0378">Hydrolase</keyword>
<evidence type="ECO:0000256" key="6">
    <source>
        <dbReference type="PIRSR" id="PIRSR600223-1"/>
    </source>
</evidence>
<comment type="caution">
    <text evidence="9">The sequence shown here is derived from an EMBL/GenBank/DDBJ whole genome shotgun (WGS) entry which is preliminary data.</text>
</comment>
<evidence type="ECO:0000256" key="5">
    <source>
        <dbReference type="ARBA" id="ARBA00022801"/>
    </source>
</evidence>
<sequence length="237" mass="25414">MGARTARRAGPRNGVLRFLRDVVVILLAALLASFLVKTFVIRSFSIPSGSMTNTLQVGDHVVVNELAGLHRGDVVVFRDADGWLDAPGSPERAAVRTPTLLGRTLSTVGFGPDTDGHLIKRLIGLPGDHVECCDAQGRMSVNGVPLVEPYVLAPEGDPASGVPFDVTVPAGRLWVMGDNRYGSADSRFHQDLPSKGFVRESDVVGRAVAVTWPVARWSWLDDHPEVFAGVGREEQGG</sequence>
<comment type="subcellular location">
    <subcellularLocation>
        <location evidence="2">Cell membrane</location>
        <topology evidence="2">Single-pass type II membrane protein</topology>
    </subcellularLocation>
    <subcellularLocation>
        <location evidence="7">Membrane</location>
        <topology evidence="7">Single-pass type II membrane protein</topology>
    </subcellularLocation>
</comment>
<keyword evidence="7" id="KW-1133">Transmembrane helix</keyword>
<dbReference type="PANTHER" id="PTHR43390:SF1">
    <property type="entry name" value="CHLOROPLAST PROCESSING PEPTIDASE"/>
    <property type="match status" value="1"/>
</dbReference>
<accession>A0A850DQG7</accession>
<comment type="similarity">
    <text evidence="3 7">Belongs to the peptidase S26 family.</text>
</comment>
<dbReference type="AlphaFoldDB" id="A0A850DQG7"/>
<evidence type="ECO:0000256" key="4">
    <source>
        <dbReference type="ARBA" id="ARBA00013208"/>
    </source>
</evidence>
<dbReference type="GO" id="GO:0009003">
    <property type="term" value="F:signal peptidase activity"/>
    <property type="evidence" value="ECO:0007669"/>
    <property type="project" value="UniProtKB-EC"/>
</dbReference>
<dbReference type="GO" id="GO:0005886">
    <property type="term" value="C:plasma membrane"/>
    <property type="evidence" value="ECO:0007669"/>
    <property type="project" value="UniProtKB-SubCell"/>
</dbReference>
<dbReference type="InterPro" id="IPR019758">
    <property type="entry name" value="Pept_S26A_signal_pept_1_CS"/>
</dbReference>
<proteinExistence type="inferred from homology"/>
<keyword evidence="7" id="KW-0812">Transmembrane</keyword>
<evidence type="ECO:0000256" key="1">
    <source>
        <dbReference type="ARBA" id="ARBA00000677"/>
    </source>
</evidence>
<protein>
    <recommendedName>
        <fullName evidence="4 7">Signal peptidase I</fullName>
        <ecNumber evidence="4 7">3.4.21.89</ecNumber>
    </recommendedName>
</protein>
<feature type="active site" evidence="6">
    <location>
        <position position="50"/>
    </location>
</feature>
<reference evidence="9 10" key="1">
    <citation type="submission" date="2020-05" db="EMBL/GenBank/DDBJ databases">
        <title>Genome Sequencing of Type Strains.</title>
        <authorList>
            <person name="Lemaire J.F."/>
            <person name="Inderbitzin P."/>
            <person name="Gregorio O.A."/>
            <person name="Collins S.B."/>
            <person name="Wespe N."/>
            <person name="Knight-Connoni V."/>
        </authorList>
    </citation>
    <scope>NUCLEOTIDE SEQUENCE [LARGE SCALE GENOMIC DNA]</scope>
    <source>
        <strain evidence="9 10">DSM 20512</strain>
    </source>
</reference>
<dbReference type="EC" id="3.4.21.89" evidence="4 7"/>
<dbReference type="NCBIfam" id="TIGR02227">
    <property type="entry name" value="sigpep_I_bact"/>
    <property type="match status" value="1"/>
</dbReference>
<dbReference type="Gene3D" id="2.10.109.10">
    <property type="entry name" value="Umud Fragment, subunit A"/>
    <property type="match status" value="1"/>
</dbReference>
<evidence type="ECO:0000256" key="3">
    <source>
        <dbReference type="ARBA" id="ARBA00009370"/>
    </source>
</evidence>
<dbReference type="InterPro" id="IPR036286">
    <property type="entry name" value="LexA/Signal_pep-like_sf"/>
</dbReference>
<dbReference type="InterPro" id="IPR019533">
    <property type="entry name" value="Peptidase_S26"/>
</dbReference>
<evidence type="ECO:0000259" key="8">
    <source>
        <dbReference type="Pfam" id="PF10502"/>
    </source>
</evidence>
<dbReference type="Pfam" id="PF10502">
    <property type="entry name" value="Peptidase_S26"/>
    <property type="match status" value="1"/>
</dbReference>